<dbReference type="InterPro" id="IPR002347">
    <property type="entry name" value="SDR_fam"/>
</dbReference>
<keyword evidence="2" id="KW-1185">Reference proteome</keyword>
<proteinExistence type="predicted"/>
<dbReference type="AlphaFoldDB" id="A0A3M2LFZ4"/>
<dbReference type="Gene3D" id="3.40.50.720">
    <property type="entry name" value="NAD(P)-binding Rossmann-like Domain"/>
    <property type="match status" value="1"/>
</dbReference>
<dbReference type="SUPFAM" id="SSF51735">
    <property type="entry name" value="NAD(P)-binding Rossmann-fold domains"/>
    <property type="match status" value="1"/>
</dbReference>
<gene>
    <name evidence="1" type="ORF">EBN03_11065</name>
</gene>
<organism evidence="1 2">
    <name type="scientific">Nocardia stercoris</name>
    <dbReference type="NCBI Taxonomy" id="2483361"/>
    <lineage>
        <taxon>Bacteria</taxon>
        <taxon>Bacillati</taxon>
        <taxon>Actinomycetota</taxon>
        <taxon>Actinomycetes</taxon>
        <taxon>Mycobacteriales</taxon>
        <taxon>Nocardiaceae</taxon>
        <taxon>Nocardia</taxon>
    </lineage>
</organism>
<dbReference type="RefSeq" id="WP_122187826.1">
    <property type="nucleotide sequence ID" value="NZ_RFFH01000003.1"/>
</dbReference>
<reference evidence="1 2" key="1">
    <citation type="submission" date="2018-10" db="EMBL/GenBank/DDBJ databases">
        <title>Isolation from cow dung.</title>
        <authorList>
            <person name="Ling L."/>
        </authorList>
    </citation>
    <scope>NUCLEOTIDE SEQUENCE [LARGE SCALE GENOMIC DNA]</scope>
    <source>
        <strain evidence="1 2">NEAU-LL90</strain>
    </source>
</reference>
<name>A0A3M2LFZ4_9NOCA</name>
<dbReference type="EMBL" id="RFFH01000003">
    <property type="protein sequence ID" value="RMI33628.1"/>
    <property type="molecule type" value="Genomic_DNA"/>
</dbReference>
<evidence type="ECO:0000313" key="1">
    <source>
        <dbReference type="EMBL" id="RMI33628.1"/>
    </source>
</evidence>
<comment type="caution">
    <text evidence="1">The sequence shown here is derived from an EMBL/GenBank/DDBJ whole genome shotgun (WGS) entry which is preliminary data.</text>
</comment>
<dbReference type="Pfam" id="PF13561">
    <property type="entry name" value="adh_short_C2"/>
    <property type="match status" value="1"/>
</dbReference>
<protein>
    <submittedName>
        <fullName evidence="1">SDR family oxidoreductase</fullName>
    </submittedName>
</protein>
<dbReference type="Proteomes" id="UP000279275">
    <property type="component" value="Unassembled WGS sequence"/>
</dbReference>
<accession>A0A3M2LFZ4</accession>
<evidence type="ECO:0000313" key="2">
    <source>
        <dbReference type="Proteomes" id="UP000279275"/>
    </source>
</evidence>
<dbReference type="OrthoDB" id="8959163at2"/>
<dbReference type="InterPro" id="IPR036291">
    <property type="entry name" value="NAD(P)-bd_dom_sf"/>
</dbReference>
<sequence length="71" mass="7457">MAFTRALGSRSRRDGIRAVGINPGPVATARITALIEHHARFAETAAGLSFGRPTHPREIDVTAAFLASASS</sequence>